<dbReference type="AlphaFoldDB" id="V8CNQ4"/>
<dbReference type="Proteomes" id="UP000018727">
    <property type="component" value="Unassembled WGS sequence"/>
</dbReference>
<comment type="caution">
    <text evidence="1">The sequence shown here is derived from an EMBL/GenBank/DDBJ whole genome shotgun (WGS) entry which is preliminary data.</text>
</comment>
<sequence length="66" mass="7513">MPDRGGIPNRADILQRNTCTMLVLFHIYAITFQDNRFHVPKPTLLGNKTGSFALQDSPFWDAFLTC</sequence>
<protein>
    <submittedName>
        <fullName evidence="1">Uncharacterized protein</fullName>
    </submittedName>
</protein>
<organism evidence="1 2">
    <name type="scientific">Prevotella nigrescens CC14M</name>
    <dbReference type="NCBI Taxonomy" id="1073366"/>
    <lineage>
        <taxon>Bacteria</taxon>
        <taxon>Pseudomonadati</taxon>
        <taxon>Bacteroidota</taxon>
        <taxon>Bacteroidia</taxon>
        <taxon>Bacteroidales</taxon>
        <taxon>Prevotellaceae</taxon>
        <taxon>Prevotella</taxon>
    </lineage>
</organism>
<dbReference type="PATRIC" id="fig|1073366.3.peg.1051"/>
<accession>V8CNQ4</accession>
<dbReference type="HOGENOM" id="CLU_2827615_0_0_10"/>
<proteinExistence type="predicted"/>
<name>V8CNQ4_9BACT</name>
<reference evidence="1 2" key="1">
    <citation type="submission" date="2013-10" db="EMBL/GenBank/DDBJ databases">
        <title>The Genome Sequence of Prevotella nigrescens CC14M.</title>
        <authorList>
            <consortium name="The Broad Institute Genomics Platform"/>
            <person name="Earl A."/>
            <person name="Allen-Vercoe E."/>
            <person name="Daigneault M."/>
            <person name="Young S.K."/>
            <person name="Zeng Q."/>
            <person name="Gargeya S."/>
            <person name="Fitzgerald M."/>
            <person name="Abouelleil A."/>
            <person name="Alvarado L."/>
            <person name="Chapman S.B."/>
            <person name="Gainer-Dewar J."/>
            <person name="Goldberg J."/>
            <person name="Griggs A."/>
            <person name="Gujja S."/>
            <person name="Hansen M."/>
            <person name="Howarth C."/>
            <person name="Imamovic A."/>
            <person name="Ireland A."/>
            <person name="Larimer J."/>
            <person name="McCowan C."/>
            <person name="Murphy C."/>
            <person name="Pearson M."/>
            <person name="Poon T.W."/>
            <person name="Priest M."/>
            <person name="Roberts A."/>
            <person name="Saif S."/>
            <person name="Shea T."/>
            <person name="Sykes S."/>
            <person name="Wortman J."/>
            <person name="Nusbaum C."/>
            <person name="Birren B."/>
        </authorList>
    </citation>
    <scope>NUCLEOTIDE SEQUENCE [LARGE SCALE GENOMIC DNA]</scope>
    <source>
        <strain evidence="1 2">CC14M</strain>
    </source>
</reference>
<evidence type="ECO:0000313" key="1">
    <source>
        <dbReference type="EMBL" id="ETD28959.1"/>
    </source>
</evidence>
<dbReference type="EMBL" id="AZJH01000012">
    <property type="protein sequence ID" value="ETD28959.1"/>
    <property type="molecule type" value="Genomic_DNA"/>
</dbReference>
<keyword evidence="2" id="KW-1185">Reference proteome</keyword>
<evidence type="ECO:0000313" key="2">
    <source>
        <dbReference type="Proteomes" id="UP000018727"/>
    </source>
</evidence>
<gene>
    <name evidence="1" type="ORF">HMPREF1173_01002</name>
</gene>